<dbReference type="AlphaFoldDB" id="A0A7S1U464"/>
<dbReference type="PANTHER" id="PTHR32083">
    <property type="entry name" value="CILIA AND FLAGELLA-ASSOCIATED PROTEIN 58-RELATED"/>
    <property type="match status" value="1"/>
</dbReference>
<feature type="coiled-coil region" evidence="2">
    <location>
        <begin position="478"/>
        <end position="673"/>
    </location>
</feature>
<feature type="domain" description="Cilia- and flagella-associated protein 58 central coiled coil" evidence="4">
    <location>
        <begin position="376"/>
        <end position="668"/>
    </location>
</feature>
<dbReference type="PANTHER" id="PTHR32083:SF34">
    <property type="entry name" value="COILED-COIL DOMAIN-CONTAINING PROTEIN 146"/>
    <property type="match status" value="1"/>
</dbReference>
<name>A0A7S1U464_9STRA</name>
<feature type="coiled-coil region" evidence="2">
    <location>
        <begin position="78"/>
        <end position="281"/>
    </location>
</feature>
<accession>A0A7S1U464</accession>
<dbReference type="Pfam" id="PF21771">
    <property type="entry name" value="CFAP58_CC"/>
    <property type="match status" value="1"/>
</dbReference>
<evidence type="ECO:0000313" key="5">
    <source>
        <dbReference type="EMBL" id="CAD9256108.1"/>
    </source>
</evidence>
<reference evidence="5" key="1">
    <citation type="submission" date="2021-01" db="EMBL/GenBank/DDBJ databases">
        <authorList>
            <person name="Corre E."/>
            <person name="Pelletier E."/>
            <person name="Niang G."/>
            <person name="Scheremetjew M."/>
            <person name="Finn R."/>
            <person name="Kale V."/>
            <person name="Holt S."/>
            <person name="Cochrane G."/>
            <person name="Meng A."/>
            <person name="Brown T."/>
            <person name="Cohen L."/>
        </authorList>
    </citation>
    <scope>NUCLEOTIDE SEQUENCE</scope>
    <source>
        <strain evidence="5">CCMP2877</strain>
    </source>
</reference>
<evidence type="ECO:0000259" key="4">
    <source>
        <dbReference type="Pfam" id="PF21771"/>
    </source>
</evidence>
<sequence length="935" mass="107404">MATVDDPLEGQDLEGSIAYSLLTDLENSKKVSKSDGELYRQRYAELYKAVLAVREREILLLKRAKAINNEVLGEKVALEKAKVRHQGEAARLRNLEQEQNAAQKAVDEEETKYTVAKYKVAELSKNLEELASQSELIKAENEALVNPELQALADQLEQTKVEHQRLEEAYDADMRQKEQLVEMHDRLEASVEESTRDVKDLHAQAQKAAMEPKRIHKQAETVAKAVESLDGELRRIQERSQACEDEIQRQNTKRSESEEVRENLQRKLALHRDTIEHRQQEVDALDAALDAERARQHELNTLRVDTELRARTAEENNRHENDKLNIAKKELELARRKLRKKRAIADSVREVLPQLEATVKENEQMLRSYKDENTALRKEQEETKAEVDILIARFLQQESIEQNKRSELDALVEEVDGLEETLAKWHAEERKQNKILSVLSAQRELRSREALRAKASEKDTREQVRIKELVILDLTKKCNEVNNRLKEFSALYDVVKNERNKYVNLIQSSNQAQAEMREKIRILQNEVDILLAESGAKDRALQKEHAARQAAQTQRDALRLDTNKAQAEYRRQQEKVEQQIVEIDKLNSIINSLEGDMLRLKRQFEDAVEARNMTGVQLIDRNDELCILYEKANLQEETLKRGEIALSEKEEEIRLLRLQSKEIERQNEVARKQSSSLPELSDKVVALSQELSLEKSITDELCAALEDPGNTERWRGLEGEDPDVEQLASKIKVLEDRLNEKREALLEKDLVLEEVSTLTEKLRSQANAGKAEAVALAKQINEFQARIRDVTRRMMATVSELSMHQATAMKLQAEKARSMNELDEAKFRVEHGQAPTEDAERTLYRLERDRLTAKSMAMMDQSNMAIPGSMQQPNNILRSTAEARPNAYIPDGINQPARQPDGIPRPYGGFAPFKPQEAGTTMRHIRQPEPKEIEI</sequence>
<dbReference type="InterPro" id="IPR049270">
    <property type="entry name" value="CFAP58_CC"/>
</dbReference>
<dbReference type="EMBL" id="HBGJ01022477">
    <property type="protein sequence ID" value="CAD9256108.1"/>
    <property type="molecule type" value="Transcribed_RNA"/>
</dbReference>
<evidence type="ECO:0000256" key="1">
    <source>
        <dbReference type="ARBA" id="ARBA00023054"/>
    </source>
</evidence>
<feature type="coiled-coil region" evidence="2">
    <location>
        <begin position="773"/>
        <end position="828"/>
    </location>
</feature>
<proteinExistence type="predicted"/>
<evidence type="ECO:0000256" key="3">
    <source>
        <dbReference type="SAM" id="MobiDB-lite"/>
    </source>
</evidence>
<organism evidence="5">
    <name type="scientific">Phaeomonas parva</name>
    <dbReference type="NCBI Taxonomy" id="124430"/>
    <lineage>
        <taxon>Eukaryota</taxon>
        <taxon>Sar</taxon>
        <taxon>Stramenopiles</taxon>
        <taxon>Ochrophyta</taxon>
        <taxon>Pinguiophyceae</taxon>
        <taxon>Pinguiochrysidales</taxon>
        <taxon>Pinguiochrysidaceae</taxon>
        <taxon>Phaeomonas</taxon>
    </lineage>
</organism>
<dbReference type="GO" id="GO:0005856">
    <property type="term" value="C:cytoskeleton"/>
    <property type="evidence" value="ECO:0007669"/>
    <property type="project" value="TreeGrafter"/>
</dbReference>
<evidence type="ECO:0000256" key="2">
    <source>
        <dbReference type="SAM" id="Coils"/>
    </source>
</evidence>
<feature type="region of interest" description="Disordered" evidence="3">
    <location>
        <begin position="890"/>
        <end position="935"/>
    </location>
</feature>
<keyword evidence="1 2" id="KW-0175">Coiled coil</keyword>
<gene>
    <name evidence="5" type="ORF">PPAR1163_LOCUS14479</name>
</gene>
<protein>
    <recommendedName>
        <fullName evidence="4">Cilia- and flagella-associated protein 58 central coiled coil domain-containing protein</fullName>
    </recommendedName>
</protein>
<feature type="coiled-coil region" evidence="2">
    <location>
        <begin position="310"/>
        <end position="428"/>
    </location>
</feature>
<feature type="compositionally biased region" description="Basic and acidic residues" evidence="3">
    <location>
        <begin position="926"/>
        <end position="935"/>
    </location>
</feature>